<sequence length="152" mass="17673">MREKRLAGKELDQYIQNELLMMIREGLEKSPIQPSTVHARLVSRGIIKGGLSTLSVPHRKKMIEEAKQRQHNTSEFTDEEHENFSKGRVSKAYVQKAERYKQELDEFKEKYERNVLAVADIVHYVDSVTPMKVEEVLGEYLVRELAMAKKRG</sequence>
<feature type="coiled-coil region" evidence="1">
    <location>
        <begin position="90"/>
        <end position="117"/>
    </location>
</feature>
<keyword evidence="1" id="KW-0175">Coiled coil</keyword>
<name>A0A1B7K3V7_9GAMM</name>
<gene>
    <name evidence="2" type="ORF">M998_0227</name>
</gene>
<dbReference type="RefSeq" id="WP_025796163.1">
    <property type="nucleotide sequence ID" value="NZ_LXEW01000006.1"/>
</dbReference>
<dbReference type="OrthoDB" id="6705805at2"/>
<organism evidence="2 3">
    <name type="scientific">Providencia heimbachae ATCC 35613</name>
    <dbReference type="NCBI Taxonomy" id="1354272"/>
    <lineage>
        <taxon>Bacteria</taxon>
        <taxon>Pseudomonadati</taxon>
        <taxon>Pseudomonadota</taxon>
        <taxon>Gammaproteobacteria</taxon>
        <taxon>Enterobacterales</taxon>
        <taxon>Morganellaceae</taxon>
        <taxon>Providencia</taxon>
    </lineage>
</organism>
<dbReference type="PATRIC" id="fig|1354272.4.peg.234"/>
<dbReference type="EMBL" id="LXEW01000006">
    <property type="protein sequence ID" value="OAT54803.1"/>
    <property type="molecule type" value="Genomic_DNA"/>
</dbReference>
<evidence type="ECO:0000313" key="2">
    <source>
        <dbReference type="EMBL" id="OAT54803.1"/>
    </source>
</evidence>
<reference evidence="2 3" key="1">
    <citation type="submission" date="2016-04" db="EMBL/GenBank/DDBJ databases">
        <title>ATOL: Assembling a taxonomically balanced genome-scale reconstruction of the evolutionary history of the Enterobacteriaceae.</title>
        <authorList>
            <person name="Plunkett G.III."/>
            <person name="Neeno-Eckwall E.C."/>
            <person name="Glasner J.D."/>
            <person name="Perna N.T."/>
        </authorList>
    </citation>
    <scope>NUCLEOTIDE SEQUENCE [LARGE SCALE GENOMIC DNA]</scope>
    <source>
        <strain evidence="2 3">ATCC 35613</strain>
    </source>
</reference>
<dbReference type="Proteomes" id="UP000078224">
    <property type="component" value="Unassembled WGS sequence"/>
</dbReference>
<dbReference type="AlphaFoldDB" id="A0A1B7K3V7"/>
<evidence type="ECO:0000256" key="1">
    <source>
        <dbReference type="SAM" id="Coils"/>
    </source>
</evidence>
<keyword evidence="3" id="KW-1185">Reference proteome</keyword>
<evidence type="ECO:0000313" key="3">
    <source>
        <dbReference type="Proteomes" id="UP000078224"/>
    </source>
</evidence>
<accession>A0A1B7K3V7</accession>
<proteinExistence type="predicted"/>
<comment type="caution">
    <text evidence="2">The sequence shown here is derived from an EMBL/GenBank/DDBJ whole genome shotgun (WGS) entry which is preliminary data.</text>
</comment>
<protein>
    <submittedName>
        <fullName evidence="2">Uncharacterized protein</fullName>
    </submittedName>
</protein>